<feature type="chain" id="PRO_5017648520" description="DUF4595 domain-containing protein" evidence="1">
    <location>
        <begin position="24"/>
        <end position="272"/>
    </location>
</feature>
<dbReference type="Gene3D" id="2.180.10.10">
    <property type="entry name" value="RHS repeat-associated core"/>
    <property type="match status" value="1"/>
</dbReference>
<evidence type="ECO:0000313" key="3">
    <source>
        <dbReference type="Proteomes" id="UP000256708"/>
    </source>
</evidence>
<dbReference type="RefSeq" id="WP_115566148.1">
    <property type="nucleotide sequence ID" value="NZ_QRGR01000014.1"/>
</dbReference>
<dbReference type="PROSITE" id="PS51257">
    <property type="entry name" value="PROKAR_LIPOPROTEIN"/>
    <property type="match status" value="1"/>
</dbReference>
<dbReference type="EMBL" id="QRGR01000014">
    <property type="protein sequence ID" value="RDV14468.1"/>
    <property type="molecule type" value="Genomic_DNA"/>
</dbReference>
<sequence length="272" mass="30685">MQSKLLYLLAVLFLFSGCSESIEEDPAPEKTYYLQRKLSEISFLNTGGGMIIDLTYSYNELDQLTRISGVLLRDTVEQAVNTVLDYDGKGRVNYVQNNRGTTWTNTYNDKNQLIKLVRAYKDSEPGSQLLIYNEDNQLVEVKTYRQQNGAEVYSASRHYTYMDGNQISIKTILASGEESRSHTIATDDKKRPLPVLPIQIAADFSYAEVFGEGIFTRNNVVSSAIRDAAGNRITGGDYDAHYTYNEAGYPLTCVKLFDHGSMEKITYVYTSK</sequence>
<dbReference type="AlphaFoldDB" id="A0A3D8LAQ6"/>
<proteinExistence type="predicted"/>
<evidence type="ECO:0008006" key="4">
    <source>
        <dbReference type="Google" id="ProtNLM"/>
    </source>
</evidence>
<dbReference type="Proteomes" id="UP000256708">
    <property type="component" value="Unassembled WGS sequence"/>
</dbReference>
<protein>
    <recommendedName>
        <fullName evidence="4">DUF4595 domain-containing protein</fullName>
    </recommendedName>
</protein>
<keyword evidence="1" id="KW-0732">Signal</keyword>
<evidence type="ECO:0000313" key="2">
    <source>
        <dbReference type="EMBL" id="RDV14468.1"/>
    </source>
</evidence>
<reference evidence="3" key="1">
    <citation type="submission" date="2018-08" db="EMBL/GenBank/DDBJ databases">
        <authorList>
            <person name="Liu Z.-W."/>
            <person name="Du Z.-J."/>
        </authorList>
    </citation>
    <scope>NUCLEOTIDE SEQUENCE [LARGE SCALE GENOMIC DNA]</scope>
    <source>
        <strain evidence="3">H4X</strain>
    </source>
</reference>
<feature type="signal peptide" evidence="1">
    <location>
        <begin position="1"/>
        <end position="23"/>
    </location>
</feature>
<dbReference type="OrthoDB" id="848949at2"/>
<evidence type="ECO:0000256" key="1">
    <source>
        <dbReference type="SAM" id="SignalP"/>
    </source>
</evidence>
<gene>
    <name evidence="2" type="ORF">DXT99_13765</name>
</gene>
<name>A0A3D8LAQ6_9BACT</name>
<accession>A0A3D8LAQ6</accession>
<organism evidence="2 3">
    <name type="scientific">Pontibacter diazotrophicus</name>
    <dbReference type="NCBI Taxonomy" id="1400979"/>
    <lineage>
        <taxon>Bacteria</taxon>
        <taxon>Pseudomonadati</taxon>
        <taxon>Bacteroidota</taxon>
        <taxon>Cytophagia</taxon>
        <taxon>Cytophagales</taxon>
        <taxon>Hymenobacteraceae</taxon>
        <taxon>Pontibacter</taxon>
    </lineage>
</organism>
<comment type="caution">
    <text evidence="2">The sequence shown here is derived from an EMBL/GenBank/DDBJ whole genome shotgun (WGS) entry which is preliminary data.</text>
</comment>
<keyword evidence="3" id="KW-1185">Reference proteome</keyword>